<evidence type="ECO:0000313" key="2">
    <source>
        <dbReference type="EMBL" id="MBP1901484.1"/>
    </source>
</evidence>
<keyword evidence="3" id="KW-1185">Reference proteome</keyword>
<sequence>MPTHETKSADIVLAEVTGEPVEKFSADEKPIPELDELESVPEEER</sequence>
<proteinExistence type="predicted"/>
<dbReference type="AlphaFoldDB" id="A0A8J7R757"/>
<comment type="caution">
    <text evidence="2">The sequence shown here is derived from an EMBL/GenBank/DDBJ whole genome shotgun (WGS) entry which is preliminary data.</text>
</comment>
<name>A0A8J7R757_9EURY</name>
<evidence type="ECO:0000313" key="3">
    <source>
        <dbReference type="Proteomes" id="UP000770586"/>
    </source>
</evidence>
<feature type="compositionally biased region" description="Acidic residues" evidence="1">
    <location>
        <begin position="33"/>
        <end position="45"/>
    </location>
</feature>
<feature type="region of interest" description="Disordered" evidence="1">
    <location>
        <begin position="18"/>
        <end position="45"/>
    </location>
</feature>
<accession>A0A8J7R757</accession>
<organism evidence="2 3">
    <name type="scientific">Halorubrum trapanicum</name>
    <dbReference type="NCBI Taxonomy" id="29284"/>
    <lineage>
        <taxon>Archaea</taxon>
        <taxon>Methanobacteriati</taxon>
        <taxon>Methanobacteriota</taxon>
        <taxon>Stenosarchaea group</taxon>
        <taxon>Halobacteria</taxon>
        <taxon>Halobacteriales</taxon>
        <taxon>Haloferacaceae</taxon>
        <taxon>Halorubrum</taxon>
    </lineage>
</organism>
<gene>
    <name evidence="2" type="ORF">J2744_001154</name>
</gene>
<evidence type="ECO:0000256" key="1">
    <source>
        <dbReference type="SAM" id="MobiDB-lite"/>
    </source>
</evidence>
<protein>
    <submittedName>
        <fullName evidence="2">Uncharacterized protein</fullName>
    </submittedName>
</protein>
<dbReference type="Proteomes" id="UP000770586">
    <property type="component" value="Unassembled WGS sequence"/>
</dbReference>
<dbReference type="RefSeq" id="WP_209545590.1">
    <property type="nucleotide sequence ID" value="NZ_BAAADX010000006.1"/>
</dbReference>
<reference evidence="2 3" key="1">
    <citation type="submission" date="2021-03" db="EMBL/GenBank/DDBJ databases">
        <title>Genomic Encyclopedia of Type Strains, Phase IV (KMG-IV): sequencing the most valuable type-strain genomes for metagenomic binning, comparative biology and taxonomic classification.</title>
        <authorList>
            <person name="Goeker M."/>
        </authorList>
    </citation>
    <scope>NUCLEOTIDE SEQUENCE [LARGE SCALE GENOMIC DNA]</scope>
    <source>
        <strain evidence="2 3">DSM 12287</strain>
    </source>
</reference>
<dbReference type="OrthoDB" id="379287at2157"/>
<dbReference type="EMBL" id="JAGGKE010000003">
    <property type="protein sequence ID" value="MBP1901484.1"/>
    <property type="molecule type" value="Genomic_DNA"/>
</dbReference>
<feature type="compositionally biased region" description="Basic and acidic residues" evidence="1">
    <location>
        <begin position="20"/>
        <end position="32"/>
    </location>
</feature>